<sequence length="142" mass="15165">MKVKKTVVKIMSLIIVMGALTCPVYAAEQSCKLLPGSSIIVVMPRWTNISDIIPAISASGRTVYPEAYVKAQSSTVKITGTMYLEKYSYGKWTRVTSWSISGTGSASLSKSYSGTIGTEYRTRIVVTVGSESAEATSGSCSI</sequence>
<protein>
    <recommendedName>
        <fullName evidence="2">Ig-like domain-containing protein</fullName>
    </recommendedName>
</protein>
<dbReference type="AlphaFoldDB" id="A0A645JBB8"/>
<accession>A0A645JBB8</accession>
<gene>
    <name evidence="1" type="ORF">SDC9_208467</name>
</gene>
<dbReference type="EMBL" id="VSSQ01136395">
    <property type="protein sequence ID" value="MPN60736.1"/>
    <property type="molecule type" value="Genomic_DNA"/>
</dbReference>
<comment type="caution">
    <text evidence="1">The sequence shown here is derived from an EMBL/GenBank/DDBJ whole genome shotgun (WGS) entry which is preliminary data.</text>
</comment>
<evidence type="ECO:0008006" key="2">
    <source>
        <dbReference type="Google" id="ProtNLM"/>
    </source>
</evidence>
<proteinExistence type="predicted"/>
<evidence type="ECO:0000313" key="1">
    <source>
        <dbReference type="EMBL" id="MPN60736.1"/>
    </source>
</evidence>
<organism evidence="1">
    <name type="scientific">bioreactor metagenome</name>
    <dbReference type="NCBI Taxonomy" id="1076179"/>
    <lineage>
        <taxon>unclassified sequences</taxon>
        <taxon>metagenomes</taxon>
        <taxon>ecological metagenomes</taxon>
    </lineage>
</organism>
<name>A0A645JBB8_9ZZZZ</name>
<reference evidence="1" key="1">
    <citation type="submission" date="2019-08" db="EMBL/GenBank/DDBJ databases">
        <authorList>
            <person name="Kucharzyk K."/>
            <person name="Murdoch R.W."/>
            <person name="Higgins S."/>
            <person name="Loffler F."/>
        </authorList>
    </citation>
    <scope>NUCLEOTIDE SEQUENCE</scope>
</reference>